<dbReference type="Proteomes" id="UP000319578">
    <property type="component" value="Unassembled WGS sequence"/>
</dbReference>
<dbReference type="SUPFAM" id="SSF75304">
    <property type="entry name" value="Amidase signature (AS) enzymes"/>
    <property type="match status" value="1"/>
</dbReference>
<dbReference type="AlphaFoldDB" id="A0A0K9YP65"/>
<dbReference type="EMBL" id="BJON01000014">
    <property type="protein sequence ID" value="GED70071.1"/>
    <property type="molecule type" value="Genomic_DNA"/>
</dbReference>
<evidence type="ECO:0000313" key="6">
    <source>
        <dbReference type="Proteomes" id="UP000319578"/>
    </source>
</evidence>
<dbReference type="Pfam" id="PF01425">
    <property type="entry name" value="Amidase"/>
    <property type="match status" value="1"/>
</dbReference>
<dbReference type="OrthoDB" id="9811471at2"/>
<comment type="similarity">
    <text evidence="1">Belongs to the amidase family.</text>
</comment>
<dbReference type="InterPro" id="IPR036928">
    <property type="entry name" value="AS_sf"/>
</dbReference>
<dbReference type="STRING" id="54915.ADS79_16475"/>
<sequence length="486" mass="52091">MNLSQYSVYDGIGLAELVRQKEVTPKELKKAALEGIAKVNPQLNAIISVLSETADEQIDAGLPEGPFRGVPFLIKEIVLHAAGVPFSMGSRLAKGAVFPYDTELMARFRKAGLVTVGTTTTPEFAYNATTESVLHGPTHNPWNLRHSSGGSSGGSGAAVAAGVVPFAHANDGGGSIRIPASCNGLVGLKPTRGRVPTGPDYSEPLNGLGIEFALTRTVRDAAALLDAVAGPDTGCYSWAEPPKRPFFDEITHLPRRLRIAWISKPPSGALVDQECLDSLHATVRLCEELGHELVEASPIIDSEQHILATLRIWAANVTSWIDGIAQATGQTPSEANVEAANLSTYQYGRTITATELLDALAVQNIVSRAVGRFFTEYDVLLSPTTARPPLPLGELNANAKGLSAKEWTEQIFTYAPFTNLFNTTGQPAISLPLGWSRDGLPIGMQFAGRYADEATLLQLASQLEHACPWKERRPAFHVAAEQLPVF</sequence>
<dbReference type="InterPro" id="IPR000120">
    <property type="entry name" value="Amidase"/>
</dbReference>
<name>A0A0K9YP65_9BACL</name>
<proteinExistence type="inferred from homology"/>
<feature type="domain" description="Amidase" evidence="2">
    <location>
        <begin position="30"/>
        <end position="457"/>
    </location>
</feature>
<organism evidence="4 5">
    <name type="scientific">Brevibacillus reuszeri</name>
    <dbReference type="NCBI Taxonomy" id="54915"/>
    <lineage>
        <taxon>Bacteria</taxon>
        <taxon>Bacillati</taxon>
        <taxon>Bacillota</taxon>
        <taxon>Bacilli</taxon>
        <taxon>Bacillales</taxon>
        <taxon>Paenibacillaceae</taxon>
        <taxon>Brevibacillus</taxon>
    </lineage>
</organism>
<keyword evidence="6" id="KW-1185">Reference proteome</keyword>
<dbReference type="PANTHER" id="PTHR11895:SF7">
    <property type="entry name" value="GLUTAMYL-TRNA(GLN) AMIDOTRANSFERASE SUBUNIT A, MITOCHONDRIAL"/>
    <property type="match status" value="1"/>
</dbReference>
<accession>A0A0K9YP65</accession>
<dbReference type="Proteomes" id="UP000036834">
    <property type="component" value="Unassembled WGS sequence"/>
</dbReference>
<gene>
    <name evidence="4" type="ORF">ADS79_16475</name>
    <name evidence="3" type="ORF">BRE01_37730</name>
</gene>
<evidence type="ECO:0000313" key="3">
    <source>
        <dbReference type="EMBL" id="GED70071.1"/>
    </source>
</evidence>
<dbReference type="Gene3D" id="3.90.1300.10">
    <property type="entry name" value="Amidase signature (AS) domain"/>
    <property type="match status" value="1"/>
</dbReference>
<reference evidence="3 6" key="3">
    <citation type="submission" date="2019-06" db="EMBL/GenBank/DDBJ databases">
        <title>Whole genome shotgun sequence of Brevibacillus reuszeri NBRC 15719.</title>
        <authorList>
            <person name="Hosoyama A."/>
            <person name="Uohara A."/>
            <person name="Ohji S."/>
            <person name="Ichikawa N."/>
        </authorList>
    </citation>
    <scope>NUCLEOTIDE SEQUENCE [LARGE SCALE GENOMIC DNA]</scope>
    <source>
        <strain evidence="3 6">NBRC 15719</strain>
    </source>
</reference>
<dbReference type="EMBL" id="LGIQ01000009">
    <property type="protein sequence ID" value="KNB70513.1"/>
    <property type="molecule type" value="Genomic_DNA"/>
</dbReference>
<evidence type="ECO:0000259" key="2">
    <source>
        <dbReference type="Pfam" id="PF01425"/>
    </source>
</evidence>
<dbReference type="PATRIC" id="fig|54915.3.peg.2344"/>
<dbReference type="GO" id="GO:0003824">
    <property type="term" value="F:catalytic activity"/>
    <property type="evidence" value="ECO:0007669"/>
    <property type="project" value="InterPro"/>
</dbReference>
<evidence type="ECO:0000313" key="4">
    <source>
        <dbReference type="EMBL" id="KNB70513.1"/>
    </source>
</evidence>
<dbReference type="InterPro" id="IPR020556">
    <property type="entry name" value="Amidase_CS"/>
</dbReference>
<dbReference type="PANTHER" id="PTHR11895">
    <property type="entry name" value="TRANSAMIDASE"/>
    <property type="match status" value="1"/>
</dbReference>
<dbReference type="InterPro" id="IPR023631">
    <property type="entry name" value="Amidase_dom"/>
</dbReference>
<protein>
    <submittedName>
        <fullName evidence="4">Amidase</fullName>
    </submittedName>
</protein>
<evidence type="ECO:0000256" key="1">
    <source>
        <dbReference type="ARBA" id="ARBA00009199"/>
    </source>
</evidence>
<dbReference type="RefSeq" id="WP_049739504.1">
    <property type="nucleotide sequence ID" value="NZ_BJON01000014.1"/>
</dbReference>
<reference evidence="4" key="2">
    <citation type="submission" date="2015-07" db="EMBL/GenBank/DDBJ databases">
        <title>MeaNS - Measles Nucleotide Surveillance Program.</title>
        <authorList>
            <person name="Tran T."/>
            <person name="Druce J."/>
        </authorList>
    </citation>
    <scope>NUCLEOTIDE SEQUENCE</scope>
    <source>
        <strain evidence="4">DSM 9887</strain>
    </source>
</reference>
<evidence type="ECO:0000313" key="5">
    <source>
        <dbReference type="Proteomes" id="UP000036834"/>
    </source>
</evidence>
<reference evidence="5" key="1">
    <citation type="submission" date="2015-07" db="EMBL/GenBank/DDBJ databases">
        <title>Genome sequencing project for genomic taxonomy and phylogenomics of Bacillus-like bacteria.</title>
        <authorList>
            <person name="Liu B."/>
            <person name="Wang J."/>
            <person name="Zhu Y."/>
            <person name="Liu G."/>
            <person name="Chen Q."/>
            <person name="Chen Z."/>
            <person name="Lan J."/>
            <person name="Che J."/>
            <person name="Ge C."/>
            <person name="Shi H."/>
            <person name="Pan Z."/>
            <person name="Liu X."/>
        </authorList>
    </citation>
    <scope>NUCLEOTIDE SEQUENCE [LARGE SCALE GENOMIC DNA]</scope>
    <source>
        <strain evidence="5">DSM 9887</strain>
    </source>
</reference>
<dbReference type="PROSITE" id="PS00571">
    <property type="entry name" value="AMIDASES"/>
    <property type="match status" value="1"/>
</dbReference>
<comment type="caution">
    <text evidence="4">The sequence shown here is derived from an EMBL/GenBank/DDBJ whole genome shotgun (WGS) entry which is preliminary data.</text>
</comment>